<evidence type="ECO:0000256" key="1">
    <source>
        <dbReference type="ARBA" id="ARBA00004613"/>
    </source>
</evidence>
<evidence type="ECO:0000256" key="3">
    <source>
        <dbReference type="ARBA" id="ARBA00022729"/>
    </source>
</evidence>
<dbReference type="AlphaFoldDB" id="A0ABD1J1K0"/>
<dbReference type="Pfam" id="PF00386">
    <property type="entry name" value="C1q"/>
    <property type="match status" value="1"/>
</dbReference>
<gene>
    <name evidence="6" type="ORF">ACEWY4_022930</name>
</gene>
<name>A0ABD1J1K0_9TELE</name>
<evidence type="ECO:0000313" key="7">
    <source>
        <dbReference type="Proteomes" id="UP001591681"/>
    </source>
</evidence>
<dbReference type="PRINTS" id="PR00007">
    <property type="entry name" value="COMPLEMNTC1Q"/>
</dbReference>
<keyword evidence="7" id="KW-1185">Reference proteome</keyword>
<dbReference type="SMART" id="SM00110">
    <property type="entry name" value="C1Q"/>
    <property type="match status" value="1"/>
</dbReference>
<sequence length="204" mass="22512">MLIMKTPGAVLLLLWLGLLVGASESGDIDLLVQKYIRTELESENVESRLQAIVETTLLPFKQRRAVAFTAALQPPSGDKDGYGHIGPFSEEVTLIHQKVLTNVGEAYNNTSGVFTAPVSGVYFFTFTTYSWVKNKNIGVKLMKNNDEVLLIWENQDSGDNEDYASNSVVLELEVGDTVYMRLPEGFCVGASIRANIHTFSGFLL</sequence>
<accession>A0ABD1J1K0</accession>
<dbReference type="PANTHER" id="PTHR22923">
    <property type="entry name" value="CEREBELLIN-RELATED"/>
    <property type="match status" value="1"/>
</dbReference>
<evidence type="ECO:0000256" key="4">
    <source>
        <dbReference type="SAM" id="SignalP"/>
    </source>
</evidence>
<dbReference type="InterPro" id="IPR050822">
    <property type="entry name" value="Cerebellin_Synaptic_Org"/>
</dbReference>
<dbReference type="InterPro" id="IPR001073">
    <property type="entry name" value="C1q_dom"/>
</dbReference>
<feature type="signal peptide" evidence="4">
    <location>
        <begin position="1"/>
        <end position="25"/>
    </location>
</feature>
<dbReference type="SUPFAM" id="SSF49842">
    <property type="entry name" value="TNF-like"/>
    <property type="match status" value="1"/>
</dbReference>
<dbReference type="Gene3D" id="2.60.120.40">
    <property type="match status" value="1"/>
</dbReference>
<feature type="chain" id="PRO_5044826479" description="C1q domain-containing protein" evidence="4">
    <location>
        <begin position="26"/>
        <end position="204"/>
    </location>
</feature>
<dbReference type="InterPro" id="IPR008983">
    <property type="entry name" value="Tumour_necrosis_fac-like_dom"/>
</dbReference>
<organism evidence="6 7">
    <name type="scientific">Coilia grayii</name>
    <name type="common">Gray's grenadier anchovy</name>
    <dbReference type="NCBI Taxonomy" id="363190"/>
    <lineage>
        <taxon>Eukaryota</taxon>
        <taxon>Metazoa</taxon>
        <taxon>Chordata</taxon>
        <taxon>Craniata</taxon>
        <taxon>Vertebrata</taxon>
        <taxon>Euteleostomi</taxon>
        <taxon>Actinopterygii</taxon>
        <taxon>Neopterygii</taxon>
        <taxon>Teleostei</taxon>
        <taxon>Clupei</taxon>
        <taxon>Clupeiformes</taxon>
        <taxon>Clupeoidei</taxon>
        <taxon>Engraulidae</taxon>
        <taxon>Coilinae</taxon>
        <taxon>Coilia</taxon>
    </lineage>
</organism>
<comment type="subcellular location">
    <subcellularLocation>
        <location evidence="1">Secreted</location>
    </subcellularLocation>
</comment>
<proteinExistence type="predicted"/>
<evidence type="ECO:0000256" key="2">
    <source>
        <dbReference type="ARBA" id="ARBA00022525"/>
    </source>
</evidence>
<keyword evidence="3 4" id="KW-0732">Signal</keyword>
<dbReference type="EMBL" id="JBHFQA010000020">
    <property type="protein sequence ID" value="KAL2081077.1"/>
    <property type="molecule type" value="Genomic_DNA"/>
</dbReference>
<comment type="caution">
    <text evidence="6">The sequence shown here is derived from an EMBL/GenBank/DDBJ whole genome shotgun (WGS) entry which is preliminary data.</text>
</comment>
<protein>
    <recommendedName>
        <fullName evidence="5">C1q domain-containing protein</fullName>
    </recommendedName>
</protein>
<reference evidence="6 7" key="1">
    <citation type="submission" date="2024-09" db="EMBL/GenBank/DDBJ databases">
        <title>A chromosome-level genome assembly of Gray's grenadier anchovy, Coilia grayii.</title>
        <authorList>
            <person name="Fu Z."/>
        </authorList>
    </citation>
    <scope>NUCLEOTIDE SEQUENCE [LARGE SCALE GENOMIC DNA]</scope>
    <source>
        <strain evidence="6">G4</strain>
        <tissue evidence="6">Muscle</tissue>
    </source>
</reference>
<evidence type="ECO:0000313" key="6">
    <source>
        <dbReference type="EMBL" id="KAL2081077.1"/>
    </source>
</evidence>
<feature type="domain" description="C1q" evidence="5">
    <location>
        <begin position="61"/>
        <end position="204"/>
    </location>
</feature>
<dbReference type="PANTHER" id="PTHR22923:SF102">
    <property type="entry name" value="CEREBELLIN 13-RELATED"/>
    <property type="match status" value="1"/>
</dbReference>
<dbReference type="Proteomes" id="UP001591681">
    <property type="component" value="Unassembled WGS sequence"/>
</dbReference>
<dbReference type="GO" id="GO:0005576">
    <property type="term" value="C:extracellular region"/>
    <property type="evidence" value="ECO:0007669"/>
    <property type="project" value="UniProtKB-SubCell"/>
</dbReference>
<evidence type="ECO:0000259" key="5">
    <source>
        <dbReference type="PROSITE" id="PS50871"/>
    </source>
</evidence>
<keyword evidence="2" id="KW-0964">Secreted</keyword>
<dbReference type="PROSITE" id="PS50871">
    <property type="entry name" value="C1Q"/>
    <property type="match status" value="1"/>
</dbReference>